<comment type="catalytic activity">
    <reaction evidence="4 5">
        <text>L-glutaminyl-[peptide chain release factor] + S-adenosyl-L-methionine = N(5)-methyl-L-glutaminyl-[peptide chain release factor] + S-adenosyl-L-homocysteine + H(+)</text>
        <dbReference type="Rhea" id="RHEA:42896"/>
        <dbReference type="Rhea" id="RHEA-COMP:10271"/>
        <dbReference type="Rhea" id="RHEA-COMP:10272"/>
        <dbReference type="ChEBI" id="CHEBI:15378"/>
        <dbReference type="ChEBI" id="CHEBI:30011"/>
        <dbReference type="ChEBI" id="CHEBI:57856"/>
        <dbReference type="ChEBI" id="CHEBI:59789"/>
        <dbReference type="ChEBI" id="CHEBI:61891"/>
        <dbReference type="EC" id="2.1.1.297"/>
    </reaction>
</comment>
<dbReference type="InterPro" id="IPR007848">
    <property type="entry name" value="Small_mtfrase_dom"/>
</dbReference>
<dbReference type="eggNOG" id="COG2890">
    <property type="taxonomic scope" value="Bacteria"/>
</dbReference>
<feature type="domain" description="Release factor glutamine methyltransferase N-terminal" evidence="7">
    <location>
        <begin position="16"/>
        <end position="72"/>
    </location>
</feature>
<organism evidence="8 9">
    <name type="scientific">Congregibacter litoralis KT71</name>
    <dbReference type="NCBI Taxonomy" id="314285"/>
    <lineage>
        <taxon>Bacteria</taxon>
        <taxon>Pseudomonadati</taxon>
        <taxon>Pseudomonadota</taxon>
        <taxon>Gammaproteobacteria</taxon>
        <taxon>Cellvibrionales</taxon>
        <taxon>Halieaceae</taxon>
        <taxon>Congregibacter</taxon>
    </lineage>
</organism>
<evidence type="ECO:0000313" key="9">
    <source>
        <dbReference type="Proteomes" id="UP000019205"/>
    </source>
</evidence>
<evidence type="ECO:0000256" key="5">
    <source>
        <dbReference type="HAMAP-Rule" id="MF_02126"/>
    </source>
</evidence>
<dbReference type="Proteomes" id="UP000019205">
    <property type="component" value="Chromosome"/>
</dbReference>
<name>A4A5A2_9GAMM</name>
<comment type="caution">
    <text evidence="8">The sequence shown here is derived from an EMBL/GenBank/DDBJ whole genome shotgun (WGS) entry which is preliminary data.</text>
</comment>
<dbReference type="OrthoDB" id="9800643at2"/>
<dbReference type="InterPro" id="IPR040758">
    <property type="entry name" value="PrmC_N"/>
</dbReference>
<dbReference type="HOGENOM" id="CLU_018398_3_1_6"/>
<keyword evidence="9" id="KW-1185">Reference proteome</keyword>
<dbReference type="InterPro" id="IPR019874">
    <property type="entry name" value="RF_methyltr_PrmC"/>
</dbReference>
<accession>A4A5A2</accession>
<feature type="binding site" evidence="5">
    <location>
        <position position="182"/>
    </location>
    <ligand>
        <name>S-adenosyl-L-methionine</name>
        <dbReference type="ChEBI" id="CHEBI:59789"/>
    </ligand>
</feature>
<dbReference type="NCBIfam" id="TIGR03534">
    <property type="entry name" value="RF_mod_PrmC"/>
    <property type="match status" value="1"/>
</dbReference>
<keyword evidence="1 5" id="KW-0489">Methyltransferase</keyword>
<dbReference type="RefSeq" id="WP_008294451.1">
    <property type="nucleotide sequence ID" value="NZ_CM002299.1"/>
</dbReference>
<sequence>MATVEQLLAESTALAGDEAQREAQVLLCAALKKPRSYLVAWPDAEVEASAAEHYRHLLAQRASGIPVAYLLGEREFWSLTLRVNDATLIPRPDTELLVEQALKLDLSPGASVLDLGTGSGAIALALASERPRWQITGVEHSPEALEIARTNGKRLGLKDVAFHRSDWFTAVRGQRFDLIVSNPPYIAESDGHLSSGDLRFEPRSALVSGADGLDDIRHIIAEAPTWLEPRGRLLLEHGFEQGSTVRALLSTRGFTAVASAEDLAGHERVSSGVWQGEGLC</sequence>
<dbReference type="CDD" id="cd02440">
    <property type="entry name" value="AdoMet_MTases"/>
    <property type="match status" value="1"/>
</dbReference>
<dbReference type="STRING" id="314285.KT71_10107"/>
<dbReference type="PANTHER" id="PTHR18895">
    <property type="entry name" value="HEMK METHYLTRANSFERASE"/>
    <property type="match status" value="1"/>
</dbReference>
<feature type="binding site" evidence="5">
    <location>
        <position position="167"/>
    </location>
    <ligand>
        <name>S-adenosyl-L-methionine</name>
        <dbReference type="ChEBI" id="CHEBI:59789"/>
    </ligand>
</feature>
<protein>
    <recommendedName>
        <fullName evidence="5">Release factor glutamine methyltransferase</fullName>
        <shortName evidence="5">RF MTase</shortName>
        <ecNumber evidence="5">2.1.1.297</ecNumber>
    </recommendedName>
    <alternativeName>
        <fullName evidence="5">N5-glutamine methyltransferase PrmC</fullName>
    </alternativeName>
    <alternativeName>
        <fullName evidence="5">Protein-(glutamine-N5) MTase PrmC</fullName>
    </alternativeName>
    <alternativeName>
        <fullName evidence="5">Protein-glutamine N-methyltransferase PrmC</fullName>
    </alternativeName>
</protein>
<evidence type="ECO:0000256" key="3">
    <source>
        <dbReference type="ARBA" id="ARBA00022691"/>
    </source>
</evidence>
<dbReference type="Gene3D" id="1.10.8.10">
    <property type="entry name" value="DNA helicase RuvA subunit, C-terminal domain"/>
    <property type="match status" value="1"/>
</dbReference>
<evidence type="ECO:0000259" key="6">
    <source>
        <dbReference type="Pfam" id="PF05175"/>
    </source>
</evidence>
<dbReference type="EMBL" id="AAOA02000003">
    <property type="protein sequence ID" value="EAQ98973.1"/>
    <property type="molecule type" value="Genomic_DNA"/>
</dbReference>
<gene>
    <name evidence="5" type="primary">prmC</name>
    <name evidence="8" type="ORF">KT71_10107</name>
</gene>
<dbReference type="AlphaFoldDB" id="A4A5A2"/>
<dbReference type="PANTHER" id="PTHR18895:SF74">
    <property type="entry name" value="MTRF1L RELEASE FACTOR GLUTAMINE METHYLTRANSFERASE"/>
    <property type="match status" value="1"/>
</dbReference>
<keyword evidence="2 5" id="KW-0808">Transferase</keyword>
<dbReference type="SUPFAM" id="SSF53335">
    <property type="entry name" value="S-adenosyl-L-methionine-dependent methyltransferases"/>
    <property type="match status" value="1"/>
</dbReference>
<dbReference type="EC" id="2.1.1.297" evidence="5"/>
<comment type="function">
    <text evidence="5">Methylates the class 1 translation termination release factors RF1/PrfA and RF2/PrfB on the glutamine residue of the universally conserved GGQ motif.</text>
</comment>
<dbReference type="PROSITE" id="PS00092">
    <property type="entry name" value="N6_MTASE"/>
    <property type="match status" value="1"/>
</dbReference>
<dbReference type="InterPro" id="IPR029063">
    <property type="entry name" value="SAM-dependent_MTases_sf"/>
</dbReference>
<evidence type="ECO:0000256" key="4">
    <source>
        <dbReference type="ARBA" id="ARBA00048391"/>
    </source>
</evidence>
<dbReference type="NCBIfam" id="TIGR00536">
    <property type="entry name" value="hemK_fam"/>
    <property type="match status" value="1"/>
</dbReference>
<dbReference type="GO" id="GO:0032259">
    <property type="term" value="P:methylation"/>
    <property type="evidence" value="ECO:0007669"/>
    <property type="project" value="UniProtKB-KW"/>
</dbReference>
<keyword evidence="3 5" id="KW-0949">S-adenosyl-L-methionine</keyword>
<feature type="binding site" evidence="5">
    <location>
        <begin position="116"/>
        <end position="120"/>
    </location>
    <ligand>
        <name>S-adenosyl-L-methionine</name>
        <dbReference type="ChEBI" id="CHEBI:59789"/>
    </ligand>
</feature>
<evidence type="ECO:0000259" key="7">
    <source>
        <dbReference type="Pfam" id="PF17827"/>
    </source>
</evidence>
<reference evidence="8 9" key="2">
    <citation type="journal article" date="2009" name="PLoS ONE">
        <title>The photosynthetic apparatus and its regulation in the aerobic gammaproteobacterium Congregibacter litoralis gen. nov., sp. nov.</title>
        <authorList>
            <person name="Spring S."/>
            <person name="Lunsdorf H."/>
            <person name="Fuchs B.M."/>
            <person name="Tindall B.J."/>
        </authorList>
    </citation>
    <scope>NUCLEOTIDE SEQUENCE [LARGE SCALE GENOMIC DNA]</scope>
    <source>
        <strain evidence="8">KT71</strain>
    </source>
</reference>
<evidence type="ECO:0000313" key="8">
    <source>
        <dbReference type="EMBL" id="EAQ98973.1"/>
    </source>
</evidence>
<dbReference type="GO" id="GO:0003676">
    <property type="term" value="F:nucleic acid binding"/>
    <property type="evidence" value="ECO:0007669"/>
    <property type="project" value="InterPro"/>
</dbReference>
<dbReference type="HAMAP" id="MF_02126">
    <property type="entry name" value="RF_methyltr_PrmC"/>
    <property type="match status" value="1"/>
</dbReference>
<proteinExistence type="inferred from homology"/>
<dbReference type="Pfam" id="PF17827">
    <property type="entry name" value="PrmC_N"/>
    <property type="match status" value="1"/>
</dbReference>
<dbReference type="FunFam" id="3.40.50.150:FF:000053">
    <property type="entry name" value="Release factor glutamine methyltransferase"/>
    <property type="match status" value="1"/>
</dbReference>
<dbReference type="GO" id="GO:0102559">
    <property type="term" value="F:peptide chain release factor N(5)-glutamine methyltransferase activity"/>
    <property type="evidence" value="ECO:0007669"/>
    <property type="project" value="UniProtKB-EC"/>
</dbReference>
<dbReference type="InterPro" id="IPR002052">
    <property type="entry name" value="DNA_methylase_N6_adenine_CS"/>
</dbReference>
<reference evidence="8 9" key="1">
    <citation type="journal article" date="2007" name="Proc. Natl. Acad. Sci. U.S.A.">
        <title>Characterization of a marine gammaproteobacterium capable of aerobic anoxygenic photosynthesis.</title>
        <authorList>
            <person name="Fuchs B.M."/>
            <person name="Spring S."/>
            <person name="Teeling H."/>
            <person name="Quast C."/>
            <person name="Wulf J."/>
            <person name="Schattenhofer M."/>
            <person name="Yan S."/>
            <person name="Ferriera S."/>
            <person name="Johnson J."/>
            <person name="Glockner F.O."/>
            <person name="Amann R."/>
        </authorList>
    </citation>
    <scope>NUCLEOTIDE SEQUENCE [LARGE SCALE GENOMIC DNA]</scope>
    <source>
        <strain evidence="8">KT71</strain>
    </source>
</reference>
<dbReference type="Gene3D" id="3.40.50.150">
    <property type="entry name" value="Vaccinia Virus protein VP39"/>
    <property type="match status" value="1"/>
</dbReference>
<feature type="domain" description="Methyltransferase small" evidence="6">
    <location>
        <begin position="94"/>
        <end position="190"/>
    </location>
</feature>
<comment type="similarity">
    <text evidence="5">Belongs to the protein N5-glutamine methyltransferase family. PrmC subfamily.</text>
</comment>
<feature type="binding site" evidence="5">
    <location>
        <position position="139"/>
    </location>
    <ligand>
        <name>S-adenosyl-L-methionine</name>
        <dbReference type="ChEBI" id="CHEBI:59789"/>
    </ligand>
</feature>
<dbReference type="InterPro" id="IPR004556">
    <property type="entry name" value="HemK-like"/>
</dbReference>
<feature type="binding site" evidence="5">
    <location>
        <begin position="182"/>
        <end position="185"/>
    </location>
    <ligand>
        <name>substrate</name>
    </ligand>
</feature>
<evidence type="ECO:0000256" key="2">
    <source>
        <dbReference type="ARBA" id="ARBA00022679"/>
    </source>
</evidence>
<dbReference type="Pfam" id="PF05175">
    <property type="entry name" value="MTS"/>
    <property type="match status" value="1"/>
</dbReference>
<dbReference type="InterPro" id="IPR050320">
    <property type="entry name" value="N5-glutamine_MTase"/>
</dbReference>
<evidence type="ECO:0000256" key="1">
    <source>
        <dbReference type="ARBA" id="ARBA00022603"/>
    </source>
</evidence>